<dbReference type="EMBL" id="CAJNNV010027759">
    <property type="protein sequence ID" value="CAE8621493.1"/>
    <property type="molecule type" value="Genomic_DNA"/>
</dbReference>
<reference evidence="2" key="1">
    <citation type="submission" date="2021-02" db="EMBL/GenBank/DDBJ databases">
        <authorList>
            <person name="Dougan E. K."/>
            <person name="Rhodes N."/>
            <person name="Thang M."/>
            <person name="Chan C."/>
        </authorList>
    </citation>
    <scope>NUCLEOTIDE SEQUENCE</scope>
</reference>
<sequence>MMWRWPLVLRDRRRQDIGNRSQLMDACVMFADWRTPRNLTRRREWEGGFNLCEDCDALRACNRTGEAQLSHPATFGALTQPAFKELLRSPFWFARKIEEGAMSEEVLDTADSAWRANSLAGPYLRPSGCHWCYCCCCCWWWYCCCWWYCCRLSLVVLLLLLL</sequence>
<dbReference type="AlphaFoldDB" id="A0A813GBB2"/>
<evidence type="ECO:0000313" key="2">
    <source>
        <dbReference type="EMBL" id="CAE8621493.1"/>
    </source>
</evidence>
<keyword evidence="1" id="KW-1133">Transmembrane helix</keyword>
<keyword evidence="1" id="KW-0472">Membrane</keyword>
<dbReference type="Proteomes" id="UP000654075">
    <property type="component" value="Unassembled WGS sequence"/>
</dbReference>
<gene>
    <name evidence="2" type="ORF">PGLA1383_LOCUS39012</name>
</gene>
<protein>
    <submittedName>
        <fullName evidence="2">Uncharacterized protein</fullName>
    </submittedName>
</protein>
<name>A0A813GBB2_POLGL</name>
<evidence type="ECO:0000256" key="1">
    <source>
        <dbReference type="SAM" id="Phobius"/>
    </source>
</evidence>
<feature type="non-terminal residue" evidence="2">
    <location>
        <position position="162"/>
    </location>
</feature>
<accession>A0A813GBB2</accession>
<keyword evidence="1" id="KW-0812">Transmembrane</keyword>
<organism evidence="2 3">
    <name type="scientific">Polarella glacialis</name>
    <name type="common">Dinoflagellate</name>
    <dbReference type="NCBI Taxonomy" id="89957"/>
    <lineage>
        <taxon>Eukaryota</taxon>
        <taxon>Sar</taxon>
        <taxon>Alveolata</taxon>
        <taxon>Dinophyceae</taxon>
        <taxon>Suessiales</taxon>
        <taxon>Suessiaceae</taxon>
        <taxon>Polarella</taxon>
    </lineage>
</organism>
<evidence type="ECO:0000313" key="3">
    <source>
        <dbReference type="Proteomes" id="UP000654075"/>
    </source>
</evidence>
<comment type="caution">
    <text evidence="2">The sequence shown here is derived from an EMBL/GenBank/DDBJ whole genome shotgun (WGS) entry which is preliminary data.</text>
</comment>
<keyword evidence="3" id="KW-1185">Reference proteome</keyword>
<feature type="transmembrane region" description="Helical" evidence="1">
    <location>
        <begin position="139"/>
        <end position="161"/>
    </location>
</feature>
<proteinExistence type="predicted"/>